<evidence type="ECO:0000313" key="2">
    <source>
        <dbReference type="Proteomes" id="UP000245845"/>
    </source>
</evidence>
<dbReference type="EMBL" id="QGDL01000003">
    <property type="protein sequence ID" value="PWJ30770.1"/>
    <property type="molecule type" value="Genomic_DNA"/>
</dbReference>
<accession>A0A2Y9BAL4</accession>
<organism evidence="1 2">
    <name type="scientific">Faecalicatena orotica</name>
    <dbReference type="NCBI Taxonomy" id="1544"/>
    <lineage>
        <taxon>Bacteria</taxon>
        <taxon>Bacillati</taxon>
        <taxon>Bacillota</taxon>
        <taxon>Clostridia</taxon>
        <taxon>Lachnospirales</taxon>
        <taxon>Lachnospiraceae</taxon>
        <taxon>Faecalicatena</taxon>
    </lineage>
</organism>
<sequence>MGTEVLTNKKYDYICRYRPKASGSGRDECREIYLSRQQAALLTLLHRTKSFPVFRLMNMYDTSHVYAEMSKDPFYVTSDMETDEEILESSEDLRYLCGLGLLEMDFGGKDKIYVYHSLEDGEFFKTILQKYSEISHVHPLIHRGVVRLTEDGRTTELICRR</sequence>
<dbReference type="OrthoDB" id="1976072at2"/>
<dbReference type="RefSeq" id="WP_109730402.1">
    <property type="nucleotide sequence ID" value="NZ_BAAACK010000004.1"/>
</dbReference>
<comment type="caution">
    <text evidence="1">The sequence shown here is derived from an EMBL/GenBank/DDBJ whole genome shotgun (WGS) entry which is preliminary data.</text>
</comment>
<dbReference type="AlphaFoldDB" id="A0A2Y9BAL4"/>
<dbReference type="Proteomes" id="UP000245845">
    <property type="component" value="Unassembled WGS sequence"/>
</dbReference>
<reference evidence="1 2" key="1">
    <citation type="submission" date="2018-05" db="EMBL/GenBank/DDBJ databases">
        <title>The Hungate 1000. A catalogue of reference genomes from the rumen microbiome.</title>
        <authorList>
            <person name="Kelly W."/>
        </authorList>
    </citation>
    <scope>NUCLEOTIDE SEQUENCE [LARGE SCALE GENOMIC DNA]</scope>
    <source>
        <strain evidence="1 2">NLAE-zl-C242</strain>
    </source>
</reference>
<protein>
    <submittedName>
        <fullName evidence="1">Uncharacterized protein</fullName>
    </submittedName>
</protein>
<evidence type="ECO:0000313" key="1">
    <source>
        <dbReference type="EMBL" id="PWJ30770.1"/>
    </source>
</evidence>
<proteinExistence type="predicted"/>
<gene>
    <name evidence="1" type="ORF">A8806_103174</name>
</gene>
<keyword evidence="2" id="KW-1185">Reference proteome</keyword>
<name>A0A2Y9BAL4_9FIRM</name>